<evidence type="ECO:0000256" key="5">
    <source>
        <dbReference type="SAM" id="Phobius"/>
    </source>
</evidence>
<feature type="domain" description="STAS" evidence="7">
    <location>
        <begin position="508"/>
        <end position="603"/>
    </location>
</feature>
<dbReference type="Gene3D" id="3.30.750.24">
    <property type="entry name" value="STAS domain"/>
    <property type="match status" value="1"/>
</dbReference>
<dbReference type="InterPro" id="IPR011547">
    <property type="entry name" value="SLC26A/SulP_dom"/>
</dbReference>
<feature type="domain" description="SLC26A/SulP transporter" evidence="6">
    <location>
        <begin position="51"/>
        <end position="469"/>
    </location>
</feature>
<keyword evidence="4 5" id="KW-0472">Membrane</keyword>
<evidence type="ECO:0000256" key="2">
    <source>
        <dbReference type="ARBA" id="ARBA00022692"/>
    </source>
</evidence>
<feature type="transmembrane region" description="Helical" evidence="5">
    <location>
        <begin position="91"/>
        <end position="112"/>
    </location>
</feature>
<dbReference type="Pfam" id="PF01740">
    <property type="entry name" value="STAS"/>
    <property type="match status" value="1"/>
</dbReference>
<evidence type="ECO:0000259" key="7">
    <source>
        <dbReference type="Pfam" id="PF01740"/>
    </source>
</evidence>
<dbReference type="Pfam" id="PF00916">
    <property type="entry name" value="Sulfate_transp"/>
    <property type="match status" value="1"/>
</dbReference>
<dbReference type="InterPro" id="IPR036513">
    <property type="entry name" value="STAS_dom_sf"/>
</dbReference>
<evidence type="ECO:0000256" key="4">
    <source>
        <dbReference type="ARBA" id="ARBA00023136"/>
    </source>
</evidence>
<evidence type="ECO:0000313" key="9">
    <source>
        <dbReference type="Proteomes" id="UP000478052"/>
    </source>
</evidence>
<feature type="transmembrane region" description="Helical" evidence="5">
    <location>
        <begin position="53"/>
        <end position="71"/>
    </location>
</feature>
<feature type="transmembrane region" description="Helical" evidence="5">
    <location>
        <begin position="232"/>
        <end position="255"/>
    </location>
</feature>
<feature type="transmembrane region" description="Helical" evidence="5">
    <location>
        <begin position="316"/>
        <end position="335"/>
    </location>
</feature>
<dbReference type="PROSITE" id="PS01130">
    <property type="entry name" value="SLC26A"/>
    <property type="match status" value="1"/>
</dbReference>
<dbReference type="OrthoDB" id="288203at2759"/>
<keyword evidence="2 5" id="KW-0812">Transmembrane</keyword>
<feature type="transmembrane region" description="Helical" evidence="5">
    <location>
        <begin position="124"/>
        <end position="148"/>
    </location>
</feature>
<accession>A0A6G0YUH7</accession>
<feature type="transmembrane region" description="Helical" evidence="5">
    <location>
        <begin position="429"/>
        <end position="451"/>
    </location>
</feature>
<reference evidence="8 9" key="1">
    <citation type="submission" date="2019-08" db="EMBL/GenBank/DDBJ databases">
        <title>Whole genome of Aphis craccivora.</title>
        <authorList>
            <person name="Voronova N.V."/>
            <person name="Shulinski R.S."/>
            <person name="Bandarenka Y.V."/>
            <person name="Zhorov D.G."/>
            <person name="Warner D."/>
        </authorList>
    </citation>
    <scope>NUCLEOTIDE SEQUENCE [LARGE SCALE GENOMIC DNA]</scope>
    <source>
        <strain evidence="8">180601</strain>
        <tissue evidence="8">Whole Body</tissue>
    </source>
</reference>
<dbReference type="InterPro" id="IPR018045">
    <property type="entry name" value="S04_transporter_CS"/>
</dbReference>
<proteinExistence type="predicted"/>
<keyword evidence="9" id="KW-1185">Reference proteome</keyword>
<evidence type="ECO:0000256" key="1">
    <source>
        <dbReference type="ARBA" id="ARBA00004141"/>
    </source>
</evidence>
<comment type="subcellular location">
    <subcellularLocation>
        <location evidence="1">Membrane</location>
        <topology evidence="1">Multi-pass membrane protein</topology>
    </subcellularLocation>
</comment>
<dbReference type="GO" id="GO:0008271">
    <property type="term" value="F:secondary active sulfate transmembrane transporter activity"/>
    <property type="evidence" value="ECO:0007669"/>
    <property type="project" value="InterPro"/>
</dbReference>
<dbReference type="CDD" id="cd07042">
    <property type="entry name" value="STAS_SulP_like_sulfate_transporter"/>
    <property type="match status" value="1"/>
</dbReference>
<protein>
    <submittedName>
        <fullName evidence="8">Sodium-independent sulfate anion transporter-like isoform X1</fullName>
    </submittedName>
</protein>
<dbReference type="InterPro" id="IPR001902">
    <property type="entry name" value="SLC26A/SulP_fam"/>
</dbReference>
<evidence type="ECO:0000259" key="6">
    <source>
        <dbReference type="Pfam" id="PF00916"/>
    </source>
</evidence>
<sequence>MTETTKPNSNDHVKKKQMQKVIKNQKIYEFLHQHVPITKWLPKYNSKMAMGDMIAGITIGLTMIPQSIAYASLANLSPQVGLYSSLIGGFIYMNFGTVKQVSMGPTSLMALLTYEYTKNLTPEYVVLLTFMSGIVEMLMGLFKLGFLVDFISTPVTSGFTTATSIIVVMSQIKGILGVRFKGDTVKDILEKLIEHFHERRNGDMILGIGAIIVILSLRELRNVPAKGFLKNFLWFISLSRNTSVVLLAMFITYLFESSGTPLPYLTSGKYLTRLLILYYKYSIDTAKTGLPSLRFPPFGYTSGNTTVTLPEMLYEIRSAIFIIPLVSVLANVSIAKTYVFTYMPIDRNLNLMFLYFALANGGIVEATQEMLALGMCNIAGSFIMSMPTCGAFTRSALSQASGVQTTLSNIYASGLILLAILFLTPHFHLIPRAILSSILISAVLFMVDYQIVKPLWKTNRAELFVTLVTLLISLFFTVEIGLLAGICANIIHLALMWSRPKLKIELMKSKGVEFVLITPNNGLYFPAIDYLYREIMRIPKQEGYAKIPLVINCAHLKGLDYTAAKGLSLISSEIQAKDQRFIVLNASEKMRYVCRKSGCKSMVFCNSFDALPAAILGEQCKEKCILNSSSMKRNDTVVVDVPIMLAEVTPLLNIKPLNGNDAKVDL</sequence>
<name>A0A6G0YUH7_APHCR</name>
<dbReference type="PANTHER" id="PTHR11814">
    <property type="entry name" value="SULFATE TRANSPORTER"/>
    <property type="match status" value="1"/>
</dbReference>
<feature type="transmembrane region" description="Helical" evidence="5">
    <location>
        <begin position="347"/>
        <end position="364"/>
    </location>
</feature>
<dbReference type="AlphaFoldDB" id="A0A6G0YUH7"/>
<evidence type="ECO:0000256" key="3">
    <source>
        <dbReference type="ARBA" id="ARBA00022989"/>
    </source>
</evidence>
<feature type="transmembrane region" description="Helical" evidence="5">
    <location>
        <begin position="463"/>
        <end position="494"/>
    </location>
</feature>
<keyword evidence="3 5" id="KW-1133">Transmembrane helix</keyword>
<organism evidence="8 9">
    <name type="scientific">Aphis craccivora</name>
    <name type="common">Cowpea aphid</name>
    <dbReference type="NCBI Taxonomy" id="307492"/>
    <lineage>
        <taxon>Eukaryota</taxon>
        <taxon>Metazoa</taxon>
        <taxon>Ecdysozoa</taxon>
        <taxon>Arthropoda</taxon>
        <taxon>Hexapoda</taxon>
        <taxon>Insecta</taxon>
        <taxon>Pterygota</taxon>
        <taxon>Neoptera</taxon>
        <taxon>Paraneoptera</taxon>
        <taxon>Hemiptera</taxon>
        <taxon>Sternorrhyncha</taxon>
        <taxon>Aphidomorpha</taxon>
        <taxon>Aphidoidea</taxon>
        <taxon>Aphididae</taxon>
        <taxon>Aphidini</taxon>
        <taxon>Aphis</taxon>
        <taxon>Aphis</taxon>
    </lineage>
</organism>
<evidence type="ECO:0000313" key="8">
    <source>
        <dbReference type="EMBL" id="KAF0761454.1"/>
    </source>
</evidence>
<gene>
    <name evidence="8" type="ORF">FWK35_00016961</name>
</gene>
<feature type="transmembrane region" description="Helical" evidence="5">
    <location>
        <begin position="370"/>
        <end position="393"/>
    </location>
</feature>
<dbReference type="GO" id="GO:0016020">
    <property type="term" value="C:membrane"/>
    <property type="evidence" value="ECO:0007669"/>
    <property type="project" value="UniProtKB-SubCell"/>
</dbReference>
<dbReference type="InterPro" id="IPR002645">
    <property type="entry name" value="STAS_dom"/>
</dbReference>
<comment type="caution">
    <text evidence="8">The sequence shown here is derived from an EMBL/GenBank/DDBJ whole genome shotgun (WGS) entry which is preliminary data.</text>
</comment>
<dbReference type="Proteomes" id="UP000478052">
    <property type="component" value="Unassembled WGS sequence"/>
</dbReference>
<feature type="transmembrane region" description="Helical" evidence="5">
    <location>
        <begin position="405"/>
        <end position="423"/>
    </location>
</feature>
<dbReference type="EMBL" id="VUJU01002388">
    <property type="protein sequence ID" value="KAF0761454.1"/>
    <property type="molecule type" value="Genomic_DNA"/>
</dbReference>